<keyword evidence="8" id="KW-1185">Reference proteome</keyword>
<dbReference type="GO" id="GO:0004022">
    <property type="term" value="F:alcohol dehydrogenase (NAD+) activity"/>
    <property type="evidence" value="ECO:0007669"/>
    <property type="project" value="TreeGrafter"/>
</dbReference>
<organism evidence="7 8">
    <name type="scientific">Pedosphaera parvula (strain Ellin514)</name>
    <dbReference type="NCBI Taxonomy" id="320771"/>
    <lineage>
        <taxon>Bacteria</taxon>
        <taxon>Pseudomonadati</taxon>
        <taxon>Verrucomicrobiota</taxon>
        <taxon>Pedosphaerae</taxon>
        <taxon>Pedosphaerales</taxon>
        <taxon>Pedosphaeraceae</taxon>
        <taxon>Pedosphaera</taxon>
    </lineage>
</organism>
<dbReference type="InterPro" id="IPR018211">
    <property type="entry name" value="ADH_Fe_CS"/>
</dbReference>
<feature type="domain" description="Alcohol dehydrogenase iron-type/glycerol dehydrogenase GldA" evidence="5">
    <location>
        <begin position="8"/>
        <end position="171"/>
    </location>
</feature>
<dbReference type="FunFam" id="3.40.50.1970:FF:000003">
    <property type="entry name" value="Alcohol dehydrogenase, iron-containing"/>
    <property type="match status" value="1"/>
</dbReference>
<comment type="caution">
    <text evidence="7">The sequence shown here is derived from an EMBL/GenBank/DDBJ whole genome shotgun (WGS) entry which is preliminary data.</text>
</comment>
<dbReference type="Pfam" id="PF25137">
    <property type="entry name" value="ADH_Fe_C"/>
    <property type="match status" value="1"/>
</dbReference>
<dbReference type="STRING" id="320771.Cflav_PD2410"/>
<accession>B9XLU8</accession>
<dbReference type="CDD" id="cd14861">
    <property type="entry name" value="Fe-ADH-like"/>
    <property type="match status" value="1"/>
</dbReference>
<comment type="similarity">
    <text evidence="2">Belongs to the iron-containing alcohol dehydrogenase family.</text>
</comment>
<evidence type="ECO:0000256" key="4">
    <source>
        <dbReference type="ARBA" id="ARBA00023027"/>
    </source>
</evidence>
<dbReference type="PANTHER" id="PTHR11496:SF102">
    <property type="entry name" value="ALCOHOL DEHYDROGENASE 4"/>
    <property type="match status" value="1"/>
</dbReference>
<evidence type="ECO:0000256" key="1">
    <source>
        <dbReference type="ARBA" id="ARBA00001962"/>
    </source>
</evidence>
<dbReference type="GO" id="GO:0046872">
    <property type="term" value="F:metal ion binding"/>
    <property type="evidence" value="ECO:0007669"/>
    <property type="project" value="InterPro"/>
</dbReference>
<evidence type="ECO:0000313" key="8">
    <source>
        <dbReference type="Proteomes" id="UP000003688"/>
    </source>
</evidence>
<evidence type="ECO:0000259" key="5">
    <source>
        <dbReference type="Pfam" id="PF00465"/>
    </source>
</evidence>
<keyword evidence="3" id="KW-0560">Oxidoreductase</keyword>
<dbReference type="InterPro" id="IPR056798">
    <property type="entry name" value="ADH_Fe_C"/>
</dbReference>
<evidence type="ECO:0000259" key="6">
    <source>
        <dbReference type="Pfam" id="PF25137"/>
    </source>
</evidence>
<dbReference type="Pfam" id="PF00465">
    <property type="entry name" value="Fe-ADH"/>
    <property type="match status" value="1"/>
</dbReference>
<sequence length="370" mass="39499">MVSSFSFPTKIRFGAGVIQELPEHLTTLGMKKPLIVTDPGLLPTNAFKKLDKISNGRWPVFSGVHPNPTIEDVEAATKAYQENQCDSVIAFGGGSALDVGKVIRMCIKRPEKPLIPFEFGADWSGLVPCITIPTTAGTGSEVGRSSVIIKDGRKQVIFHPSLLASLVILDPELTVGLPPKLTAATGADALIHCIESVTSPVFHPMCDGIALEGIHLISQSLVKAVKNGKDIEARGRMLVAAMMGAVAFQKDLGAIHSLAHPLSTFCGLHHGTANALCTSVVMQFNASKLPGVYRRVGIALGLNNPDDATTIKHVSNLLCEIGLEPGLRAYGVKESQLDAMSDQAFADGCHQTNPVPVTRDDLRRLYQQAL</sequence>
<reference evidence="7 8" key="1">
    <citation type="journal article" date="2011" name="J. Bacteriol.">
        <title>Genome sequence of 'Pedosphaera parvula' Ellin514, an aerobic Verrucomicrobial isolate from pasture soil.</title>
        <authorList>
            <person name="Kant R."/>
            <person name="van Passel M.W."/>
            <person name="Sangwan P."/>
            <person name="Palva A."/>
            <person name="Lucas S."/>
            <person name="Copeland A."/>
            <person name="Lapidus A."/>
            <person name="Glavina Del Rio T."/>
            <person name="Dalin E."/>
            <person name="Tice H."/>
            <person name="Bruce D."/>
            <person name="Goodwin L."/>
            <person name="Pitluck S."/>
            <person name="Chertkov O."/>
            <person name="Larimer F.W."/>
            <person name="Land M.L."/>
            <person name="Hauser L."/>
            <person name="Brettin T.S."/>
            <person name="Detter J.C."/>
            <person name="Han S."/>
            <person name="de Vos W.M."/>
            <person name="Janssen P.H."/>
            <person name="Smidt H."/>
        </authorList>
    </citation>
    <scope>NUCLEOTIDE SEQUENCE [LARGE SCALE GENOMIC DNA]</scope>
    <source>
        <strain evidence="7 8">Ellin514</strain>
    </source>
</reference>
<feature type="domain" description="Fe-containing alcohol dehydrogenase-like C-terminal" evidence="6">
    <location>
        <begin position="182"/>
        <end position="369"/>
    </location>
</feature>
<dbReference type="InterPro" id="IPR039697">
    <property type="entry name" value="Alcohol_dehydrogenase_Fe"/>
</dbReference>
<dbReference type="OrthoDB" id="9804734at2"/>
<dbReference type="Proteomes" id="UP000003688">
    <property type="component" value="Unassembled WGS sequence"/>
</dbReference>
<dbReference type="EMBL" id="ABOX02000031">
    <property type="protein sequence ID" value="EEF59205.1"/>
    <property type="molecule type" value="Genomic_DNA"/>
</dbReference>
<name>B9XLU8_PEDPL</name>
<comment type="cofactor">
    <cofactor evidence="1">
        <name>Fe cation</name>
        <dbReference type="ChEBI" id="CHEBI:24875"/>
    </cofactor>
</comment>
<keyword evidence="4" id="KW-0520">NAD</keyword>
<proteinExistence type="inferred from homology"/>
<protein>
    <submittedName>
        <fullName evidence="7">Iron-containing alcohol dehydrogenase</fullName>
    </submittedName>
</protein>
<dbReference type="PROSITE" id="PS00913">
    <property type="entry name" value="ADH_IRON_1"/>
    <property type="match status" value="1"/>
</dbReference>
<evidence type="ECO:0000256" key="2">
    <source>
        <dbReference type="ARBA" id="ARBA00007358"/>
    </source>
</evidence>
<dbReference type="PANTHER" id="PTHR11496">
    <property type="entry name" value="ALCOHOL DEHYDROGENASE"/>
    <property type="match status" value="1"/>
</dbReference>
<dbReference type="SUPFAM" id="SSF56796">
    <property type="entry name" value="Dehydroquinate synthase-like"/>
    <property type="match status" value="1"/>
</dbReference>
<dbReference type="InterPro" id="IPR001670">
    <property type="entry name" value="ADH_Fe/GldA"/>
</dbReference>
<evidence type="ECO:0000256" key="3">
    <source>
        <dbReference type="ARBA" id="ARBA00023002"/>
    </source>
</evidence>
<gene>
    <name evidence="7" type="ORF">Cflav_PD2410</name>
</gene>
<dbReference type="FunFam" id="1.20.1090.10:FF:000001">
    <property type="entry name" value="Aldehyde-alcohol dehydrogenase"/>
    <property type="match status" value="1"/>
</dbReference>
<dbReference type="RefSeq" id="WP_007416787.1">
    <property type="nucleotide sequence ID" value="NZ_ABOX02000031.1"/>
</dbReference>
<dbReference type="Gene3D" id="3.40.50.1970">
    <property type="match status" value="1"/>
</dbReference>
<dbReference type="Gene3D" id="1.20.1090.10">
    <property type="entry name" value="Dehydroquinate synthase-like - alpha domain"/>
    <property type="match status" value="1"/>
</dbReference>
<dbReference type="AlphaFoldDB" id="B9XLU8"/>
<evidence type="ECO:0000313" key="7">
    <source>
        <dbReference type="EMBL" id="EEF59205.1"/>
    </source>
</evidence>